<feature type="transmembrane region" description="Helical" evidence="6">
    <location>
        <begin position="28"/>
        <end position="49"/>
    </location>
</feature>
<protein>
    <submittedName>
        <fullName evidence="7">Permease YjgP/YjgQ, putative</fullName>
    </submittedName>
</protein>
<dbReference type="eggNOG" id="COG0795">
    <property type="taxonomic scope" value="Bacteria"/>
</dbReference>
<feature type="transmembrane region" description="Helical" evidence="6">
    <location>
        <begin position="353"/>
        <end position="372"/>
    </location>
</feature>
<feature type="transmembrane region" description="Helical" evidence="6">
    <location>
        <begin position="111"/>
        <end position="130"/>
    </location>
</feature>
<dbReference type="HOGENOM" id="CLU_028799_3_1_3"/>
<accession>B0C9J7</accession>
<dbReference type="PANTHER" id="PTHR33529:SF6">
    <property type="entry name" value="YJGP_YJGQ FAMILY PERMEASE"/>
    <property type="match status" value="1"/>
</dbReference>
<dbReference type="GO" id="GO:0043190">
    <property type="term" value="C:ATP-binding cassette (ABC) transporter complex"/>
    <property type="evidence" value="ECO:0007669"/>
    <property type="project" value="TreeGrafter"/>
</dbReference>
<gene>
    <name evidence="7" type="ordered locus">AM1_4027</name>
</gene>
<dbReference type="KEGG" id="amr:AM1_4027"/>
<dbReference type="STRING" id="329726.AM1_4027"/>
<keyword evidence="2" id="KW-1003">Cell membrane</keyword>
<dbReference type="InterPro" id="IPR005495">
    <property type="entry name" value="LptG/LptF_permease"/>
</dbReference>
<dbReference type="PANTHER" id="PTHR33529">
    <property type="entry name" value="SLR0882 PROTEIN-RELATED"/>
    <property type="match status" value="1"/>
</dbReference>
<sequence>MFRVSRFVGWSRLALVDRYLFRQLLPPFLWGMVAFSSIGVSAAVLFDLLGQVSEARLPIAIALSILTLQLPYFVSLAIPMSVLLACLLTLSRLQSDGELLALQSAGLHLNRLIGSCLGFSLLACLFMFGLTESLVPVSQAHSHHLLRQTLQAGQFSLQGRHIVYPDIGPNQELRRLFYAQTGQGQTLSGITVIDWTLPNNQQVLIAQSATWNAERNIWIFKDGSIYAIGTDGAEKHIIEFSKQELQLPPQLSLTDSDINPNGVTLAQSQQLLTKLRQTGRPTQIRALAIQIHRKIALPFTVIIFGLVGSTLGISQRRLAVSNGFGISLILVLGQYILIFIADAWGQLGIISPWFGAWTPNLVTGLIGVSLLLRPGNALRSLQKGLSYSNL</sequence>
<name>B0C9J7_ACAM1</name>
<evidence type="ECO:0000256" key="2">
    <source>
        <dbReference type="ARBA" id="ARBA00022475"/>
    </source>
</evidence>
<evidence type="ECO:0000313" key="8">
    <source>
        <dbReference type="Proteomes" id="UP000000268"/>
    </source>
</evidence>
<proteinExistence type="predicted"/>
<organism evidence="7 8">
    <name type="scientific">Acaryochloris marina (strain MBIC 11017)</name>
    <dbReference type="NCBI Taxonomy" id="329726"/>
    <lineage>
        <taxon>Bacteria</taxon>
        <taxon>Bacillati</taxon>
        <taxon>Cyanobacteriota</taxon>
        <taxon>Cyanophyceae</taxon>
        <taxon>Acaryochloridales</taxon>
        <taxon>Acaryochloridaceae</taxon>
        <taxon>Acaryochloris</taxon>
    </lineage>
</organism>
<evidence type="ECO:0000313" key="7">
    <source>
        <dbReference type="EMBL" id="ABW29010.1"/>
    </source>
</evidence>
<feature type="transmembrane region" description="Helical" evidence="6">
    <location>
        <begin position="319"/>
        <end position="341"/>
    </location>
</feature>
<dbReference type="GO" id="GO:0015920">
    <property type="term" value="P:lipopolysaccharide transport"/>
    <property type="evidence" value="ECO:0007669"/>
    <property type="project" value="TreeGrafter"/>
</dbReference>
<dbReference type="Pfam" id="PF03739">
    <property type="entry name" value="LptF_LptG"/>
    <property type="match status" value="1"/>
</dbReference>
<dbReference type="AlphaFoldDB" id="B0C9J7"/>
<evidence type="ECO:0000256" key="4">
    <source>
        <dbReference type="ARBA" id="ARBA00022989"/>
    </source>
</evidence>
<evidence type="ECO:0000256" key="5">
    <source>
        <dbReference type="ARBA" id="ARBA00023136"/>
    </source>
</evidence>
<evidence type="ECO:0000256" key="3">
    <source>
        <dbReference type="ARBA" id="ARBA00022692"/>
    </source>
</evidence>
<reference evidence="7 8" key="1">
    <citation type="journal article" date="2008" name="Proc. Natl. Acad. Sci. U.S.A.">
        <title>Niche adaptation and genome expansion in the chlorophyll d-producing cyanobacterium Acaryochloris marina.</title>
        <authorList>
            <person name="Swingley W.D."/>
            <person name="Chen M."/>
            <person name="Cheung P.C."/>
            <person name="Conrad A.L."/>
            <person name="Dejesa L.C."/>
            <person name="Hao J."/>
            <person name="Honchak B.M."/>
            <person name="Karbach L.E."/>
            <person name="Kurdoglu A."/>
            <person name="Lahiri S."/>
            <person name="Mastrian S.D."/>
            <person name="Miyashita H."/>
            <person name="Page L."/>
            <person name="Ramakrishna P."/>
            <person name="Satoh S."/>
            <person name="Sattley W.M."/>
            <person name="Shimada Y."/>
            <person name="Taylor H.L."/>
            <person name="Tomo T."/>
            <person name="Tsuchiya T."/>
            <person name="Wang Z.T."/>
            <person name="Raymond J."/>
            <person name="Mimuro M."/>
            <person name="Blankenship R.E."/>
            <person name="Touchman J.W."/>
        </authorList>
    </citation>
    <scope>NUCLEOTIDE SEQUENCE [LARGE SCALE GENOMIC DNA]</scope>
    <source>
        <strain evidence="8">MBIC 11017</strain>
    </source>
</reference>
<keyword evidence="4 6" id="KW-1133">Transmembrane helix</keyword>
<evidence type="ECO:0000256" key="6">
    <source>
        <dbReference type="SAM" id="Phobius"/>
    </source>
</evidence>
<evidence type="ECO:0000256" key="1">
    <source>
        <dbReference type="ARBA" id="ARBA00004651"/>
    </source>
</evidence>
<keyword evidence="5 6" id="KW-0472">Membrane</keyword>
<comment type="subcellular location">
    <subcellularLocation>
        <location evidence="1">Cell membrane</location>
        <topology evidence="1">Multi-pass membrane protein</topology>
    </subcellularLocation>
</comment>
<keyword evidence="8" id="KW-1185">Reference proteome</keyword>
<keyword evidence="3 6" id="KW-0812">Transmembrane</keyword>
<feature type="transmembrane region" description="Helical" evidence="6">
    <location>
        <begin position="70"/>
        <end position="91"/>
    </location>
</feature>
<feature type="transmembrane region" description="Helical" evidence="6">
    <location>
        <begin position="295"/>
        <end position="313"/>
    </location>
</feature>
<dbReference type="EMBL" id="CP000828">
    <property type="protein sequence ID" value="ABW29010.1"/>
    <property type="molecule type" value="Genomic_DNA"/>
</dbReference>
<dbReference type="Proteomes" id="UP000000268">
    <property type="component" value="Chromosome"/>
</dbReference>